<evidence type="ECO:0000313" key="1">
    <source>
        <dbReference type="EMBL" id="MBY8886562.1"/>
    </source>
</evidence>
<gene>
    <name evidence="1" type="ORF">K7472_17060</name>
</gene>
<protein>
    <submittedName>
        <fullName evidence="1">Uncharacterized protein</fullName>
    </submittedName>
</protein>
<proteinExistence type="predicted"/>
<dbReference type="RefSeq" id="WP_222978856.1">
    <property type="nucleotide sequence ID" value="NZ_JAINVZ010000010.1"/>
</dbReference>
<name>A0ABS7QXR4_9ACTN</name>
<organism evidence="1 2">
    <name type="scientific">Streptantibioticus parmotrematis</name>
    <dbReference type="NCBI Taxonomy" id="2873249"/>
    <lineage>
        <taxon>Bacteria</taxon>
        <taxon>Bacillati</taxon>
        <taxon>Actinomycetota</taxon>
        <taxon>Actinomycetes</taxon>
        <taxon>Kitasatosporales</taxon>
        <taxon>Streptomycetaceae</taxon>
        <taxon>Streptantibioticus</taxon>
    </lineage>
</organism>
<accession>A0ABS7QXR4</accession>
<keyword evidence="2" id="KW-1185">Reference proteome</keyword>
<comment type="caution">
    <text evidence="1">The sequence shown here is derived from an EMBL/GenBank/DDBJ whole genome shotgun (WGS) entry which is preliminary data.</text>
</comment>
<reference evidence="1 2" key="1">
    <citation type="submission" date="2021-08" db="EMBL/GenBank/DDBJ databases">
        <title>Streptomyces sp. PTM05 isolated from lichen.</title>
        <authorList>
            <person name="Somphong A."/>
            <person name="Phongsopitanun W."/>
            <person name="Tanasupawat S."/>
        </authorList>
    </citation>
    <scope>NUCLEOTIDE SEQUENCE [LARGE SCALE GENOMIC DNA]</scope>
    <source>
        <strain evidence="1 2">Ptm05</strain>
    </source>
</reference>
<dbReference type="EMBL" id="JAINVZ010000010">
    <property type="protein sequence ID" value="MBY8886562.1"/>
    <property type="molecule type" value="Genomic_DNA"/>
</dbReference>
<dbReference type="Proteomes" id="UP001198565">
    <property type="component" value="Unassembled WGS sequence"/>
</dbReference>
<sequence length="320" mass="35978">MGKKSFRKVPDGIQAKIDALRGDSYQVGVRKAYSIQSLDEGAVESLGVQFRNGEVHSLETVLPSAENGRFSRWNLVGKMVRRSDLPKVERTWSVETPNFGDWGKGSHTTTFSRFVYPVEVLHGQQITISVAIAQDFSDEISIVFRVNRIFHRSVEEVRELVFALSLLQENVGSVDVVESEVSNSEWLSSVSVAWEFLPVGARDGVLSDLSRRIGIANSDSRRTMLEERMGVLLDLSPSELIYGTSGFQRYVGARFAPNLVAFENVEYGNALYVMFEQWEALSRLTRLELLAGPGRGFERIVHSSGWERRLRTAVLARRDT</sequence>
<evidence type="ECO:0000313" key="2">
    <source>
        <dbReference type="Proteomes" id="UP001198565"/>
    </source>
</evidence>